<dbReference type="AlphaFoldDB" id="A0A2S1LR42"/>
<name>A0A2S1LR42_9FLAO</name>
<dbReference type="Proteomes" id="UP000244677">
    <property type="component" value="Chromosome"/>
</dbReference>
<organism evidence="5 6">
    <name type="scientific">Flavobacterium kingsejongi</name>
    <dbReference type="NCBI Taxonomy" id="1678728"/>
    <lineage>
        <taxon>Bacteria</taxon>
        <taxon>Pseudomonadati</taxon>
        <taxon>Bacteroidota</taxon>
        <taxon>Flavobacteriia</taxon>
        <taxon>Flavobacteriales</taxon>
        <taxon>Flavobacteriaceae</taxon>
        <taxon>Flavobacterium</taxon>
    </lineage>
</organism>
<dbReference type="PANTHER" id="PTHR47893">
    <property type="entry name" value="REGULATORY PROTEIN PCHR"/>
    <property type="match status" value="1"/>
</dbReference>
<evidence type="ECO:0000256" key="1">
    <source>
        <dbReference type="ARBA" id="ARBA00023015"/>
    </source>
</evidence>
<dbReference type="Gene3D" id="1.10.10.60">
    <property type="entry name" value="Homeodomain-like"/>
    <property type="match status" value="2"/>
</dbReference>
<dbReference type="InterPro" id="IPR009057">
    <property type="entry name" value="Homeodomain-like_sf"/>
</dbReference>
<keyword evidence="2" id="KW-0238">DNA-binding</keyword>
<dbReference type="InterPro" id="IPR053142">
    <property type="entry name" value="PchR_regulatory_protein"/>
</dbReference>
<dbReference type="GO" id="GO:0003700">
    <property type="term" value="F:DNA-binding transcription factor activity"/>
    <property type="evidence" value="ECO:0007669"/>
    <property type="project" value="InterPro"/>
</dbReference>
<keyword evidence="3" id="KW-0804">Transcription</keyword>
<evidence type="ECO:0000256" key="2">
    <source>
        <dbReference type="ARBA" id="ARBA00023125"/>
    </source>
</evidence>
<dbReference type="SUPFAM" id="SSF46689">
    <property type="entry name" value="Homeodomain-like"/>
    <property type="match status" value="2"/>
</dbReference>
<reference evidence="5 6" key="1">
    <citation type="submission" date="2017-04" db="EMBL/GenBank/DDBJ databases">
        <title>Complete genome sequence of Flavobacterium kingsejong AJ004.</title>
        <authorList>
            <person name="Lee P.C."/>
        </authorList>
    </citation>
    <scope>NUCLEOTIDE SEQUENCE [LARGE SCALE GENOMIC DNA]</scope>
    <source>
        <strain evidence="5 6">AJ004</strain>
    </source>
</reference>
<dbReference type="Pfam" id="PF12833">
    <property type="entry name" value="HTH_18"/>
    <property type="match status" value="1"/>
</dbReference>
<dbReference type="PANTHER" id="PTHR47893:SF1">
    <property type="entry name" value="REGULATORY PROTEIN PCHR"/>
    <property type="match status" value="1"/>
</dbReference>
<dbReference type="InterPro" id="IPR018062">
    <property type="entry name" value="HTH_AraC-typ_CS"/>
</dbReference>
<dbReference type="GO" id="GO:0043565">
    <property type="term" value="F:sequence-specific DNA binding"/>
    <property type="evidence" value="ECO:0007669"/>
    <property type="project" value="InterPro"/>
</dbReference>
<dbReference type="KEGG" id="fki:FK004_13660"/>
<keyword evidence="6" id="KW-1185">Reference proteome</keyword>
<evidence type="ECO:0000259" key="4">
    <source>
        <dbReference type="PROSITE" id="PS01124"/>
    </source>
</evidence>
<dbReference type="SMART" id="SM00342">
    <property type="entry name" value="HTH_ARAC"/>
    <property type="match status" value="1"/>
</dbReference>
<evidence type="ECO:0000256" key="3">
    <source>
        <dbReference type="ARBA" id="ARBA00023163"/>
    </source>
</evidence>
<dbReference type="RefSeq" id="WP_108737734.1">
    <property type="nucleotide sequence ID" value="NZ_CP020919.1"/>
</dbReference>
<dbReference type="OrthoDB" id="799767at2"/>
<feature type="domain" description="HTH araC/xylS-type" evidence="4">
    <location>
        <begin position="234"/>
        <end position="332"/>
    </location>
</feature>
<keyword evidence="1" id="KW-0805">Transcription regulation</keyword>
<proteinExistence type="predicted"/>
<evidence type="ECO:0000313" key="6">
    <source>
        <dbReference type="Proteomes" id="UP000244677"/>
    </source>
</evidence>
<evidence type="ECO:0000313" key="5">
    <source>
        <dbReference type="EMBL" id="AWG26199.1"/>
    </source>
</evidence>
<gene>
    <name evidence="5" type="ORF">FK004_13660</name>
</gene>
<dbReference type="EMBL" id="CP020919">
    <property type="protein sequence ID" value="AWG26199.1"/>
    <property type="molecule type" value="Genomic_DNA"/>
</dbReference>
<dbReference type="PROSITE" id="PS00041">
    <property type="entry name" value="HTH_ARAC_FAMILY_1"/>
    <property type="match status" value="1"/>
</dbReference>
<protein>
    <recommendedName>
        <fullName evidence="4">HTH araC/xylS-type domain-containing protein</fullName>
    </recommendedName>
</protein>
<dbReference type="InterPro" id="IPR018060">
    <property type="entry name" value="HTH_AraC"/>
</dbReference>
<sequence>MKLTIQDKDLKEILLEHHFDYGFNSSQSIVEKTAKLKDDKIGEAIIRQTWFDGVHILKHSSKMNQDLAINFDNKDSIYEMHFSLCGTAQVDSLNHNQRICFAAQQHNFFFSNQFEGTFKVGKQRENHEVFEIHFTEAYFNRFADAENKTIQNFLKQSGHYEMVNLLSPKNMPITPQMNLILFEIGSCQKTGMLKRMYLESKIIELLLLQIEQFEASQNTVAPPNLRKEDIEKIYYAKELVEKNMSQPYSLLELSHKVGLNDFKLKKGFKQLFGTTVFGYLHEIRMQYSKRMLLDEHKSIPEIADYCGYQHVHHFTTAFKNKFGYTPAKLKFQL</sequence>
<accession>A0A2S1LR42</accession>
<dbReference type="PROSITE" id="PS01124">
    <property type="entry name" value="HTH_ARAC_FAMILY_2"/>
    <property type="match status" value="1"/>
</dbReference>